<sequence>MAPILMDPSAYRQTTVSRGFKYNYYFSLPLSPTHAFIVFVHGFPSTSYDWHKQVTFFQAKGYGLIVPDMLGHGETSKPTDLEFYSNGLAKDLIDILDAEGVKQAVFVGHDWGSRTVSRVLSLFPGRICAAAFLSAGYIAPNPNTDLASEETLKKTKELLGYEIFGYFSFFSGEDGSKSCMDNLEAFFNIIYPDDPKTWITDMAPTGAMRESLLSGKILPSASWLSPKERSHQIDILRSGSLEASTCYYKASVSGRHRSDDQEIPLSNYDITQPVLFCEALEDYICISSFFKPDIEKYCKNRTYREFKSNHWIMLQMPEEFNRELLGWLEGLN</sequence>
<evidence type="ECO:0000259" key="1">
    <source>
        <dbReference type="Pfam" id="PF00561"/>
    </source>
</evidence>
<dbReference type="InterPro" id="IPR050266">
    <property type="entry name" value="AB_hydrolase_sf"/>
</dbReference>
<reference evidence="2 3" key="1">
    <citation type="submission" date="2024-01" db="EMBL/GenBank/DDBJ databases">
        <title>A draft genome for the cacao thread blight pathogen Marasmiellus scandens.</title>
        <authorList>
            <person name="Baruah I.K."/>
            <person name="Leung J."/>
            <person name="Bukari Y."/>
            <person name="Amoako-Attah I."/>
            <person name="Meinhardt L.W."/>
            <person name="Bailey B.A."/>
            <person name="Cohen S.P."/>
        </authorList>
    </citation>
    <scope>NUCLEOTIDE SEQUENCE [LARGE SCALE GENOMIC DNA]</scope>
    <source>
        <strain evidence="2 3">GH-19</strain>
    </source>
</reference>
<dbReference type="InterPro" id="IPR029058">
    <property type="entry name" value="AB_hydrolase_fold"/>
</dbReference>
<dbReference type="Gene3D" id="3.40.50.1820">
    <property type="entry name" value="alpha/beta hydrolase"/>
    <property type="match status" value="1"/>
</dbReference>
<dbReference type="SUPFAM" id="SSF53474">
    <property type="entry name" value="alpha/beta-Hydrolases"/>
    <property type="match status" value="1"/>
</dbReference>
<comment type="caution">
    <text evidence="2">The sequence shown here is derived from an EMBL/GenBank/DDBJ whole genome shotgun (WGS) entry which is preliminary data.</text>
</comment>
<evidence type="ECO:0000313" key="3">
    <source>
        <dbReference type="Proteomes" id="UP001498398"/>
    </source>
</evidence>
<dbReference type="EMBL" id="JBANRG010000005">
    <property type="protein sequence ID" value="KAK7466182.1"/>
    <property type="molecule type" value="Genomic_DNA"/>
</dbReference>
<organism evidence="2 3">
    <name type="scientific">Marasmiellus scandens</name>
    <dbReference type="NCBI Taxonomy" id="2682957"/>
    <lineage>
        <taxon>Eukaryota</taxon>
        <taxon>Fungi</taxon>
        <taxon>Dikarya</taxon>
        <taxon>Basidiomycota</taxon>
        <taxon>Agaricomycotina</taxon>
        <taxon>Agaricomycetes</taxon>
        <taxon>Agaricomycetidae</taxon>
        <taxon>Agaricales</taxon>
        <taxon>Marasmiineae</taxon>
        <taxon>Omphalotaceae</taxon>
        <taxon>Marasmiellus</taxon>
    </lineage>
</organism>
<proteinExistence type="predicted"/>
<feature type="domain" description="AB hydrolase-1" evidence="1">
    <location>
        <begin position="37"/>
        <end position="154"/>
    </location>
</feature>
<keyword evidence="3" id="KW-1185">Reference proteome</keyword>
<dbReference type="PANTHER" id="PTHR43798">
    <property type="entry name" value="MONOACYLGLYCEROL LIPASE"/>
    <property type="match status" value="1"/>
</dbReference>
<dbReference type="PRINTS" id="PR00412">
    <property type="entry name" value="EPOXHYDRLASE"/>
</dbReference>
<dbReference type="InterPro" id="IPR000073">
    <property type="entry name" value="AB_hydrolase_1"/>
</dbReference>
<dbReference type="PANTHER" id="PTHR43798:SF33">
    <property type="entry name" value="HYDROLASE, PUTATIVE (AFU_ORTHOLOGUE AFUA_2G14860)-RELATED"/>
    <property type="match status" value="1"/>
</dbReference>
<accession>A0ABR1JRP9</accession>
<evidence type="ECO:0000313" key="2">
    <source>
        <dbReference type="EMBL" id="KAK7466182.1"/>
    </source>
</evidence>
<name>A0ABR1JRP9_9AGAR</name>
<dbReference type="Proteomes" id="UP001498398">
    <property type="component" value="Unassembled WGS sequence"/>
</dbReference>
<dbReference type="InterPro" id="IPR000639">
    <property type="entry name" value="Epox_hydrolase-like"/>
</dbReference>
<protein>
    <recommendedName>
        <fullName evidence="1">AB hydrolase-1 domain-containing protein</fullName>
    </recommendedName>
</protein>
<gene>
    <name evidence="2" type="ORF">VKT23_004903</name>
</gene>
<dbReference type="Pfam" id="PF00561">
    <property type="entry name" value="Abhydrolase_1"/>
    <property type="match status" value="1"/>
</dbReference>